<dbReference type="EMBL" id="NSDM01000035">
    <property type="protein sequence ID" value="MDQ2589245.1"/>
    <property type="molecule type" value="Genomic_DNA"/>
</dbReference>
<sequence>MVVIRTDRVRPEGAESDPGLDFSGIRTEFALPEGFPAAALAEAERAVAGGVDPAGREDATALPLVTIDPPGSKDLDQALLLERVGAGFRVHYAIADLGAFVVLDGALDAEVRRRGQTLYLPDGNVPLHPPVLSEGAASLLPGRTRPAVLWTFECGPDGEPTDVRVRRAFVRSTEQFDYEGVRASFDAGTPHPSVAALPDFGRLRRERAADRGAVELQLPEQEIAPNGDGDWKLVVRPRSDVEAWNAEISLLTGMSAARVMLDAGVGVLRTLPDADDGAVDALRRSAHALGVPWPAGVTPAKLLADLDPARPESLALFVDATRLLRGAGYTAFDGEVPQVSTHAGLAAPYAHVTAPLRRLVDRFATEVCLAVTAGQEVPDRLRAALPLLPGLMGGSDALASKVDRACLDQVEAWVMADRVGQVFEAVVLRADDNGADVFVAQPPVMGRCAGEGLREGERVRVTLVEADPGRRKVAFARL</sequence>
<accession>A0ABU0XAR8</accession>
<comment type="caution">
    <text evidence="2">The sequence shown here is derived from an EMBL/GenBank/DDBJ whole genome shotgun (WGS) entry which is preliminary data.</text>
</comment>
<dbReference type="InterPro" id="IPR001900">
    <property type="entry name" value="RNase_II/R"/>
</dbReference>
<dbReference type="InterPro" id="IPR012340">
    <property type="entry name" value="NA-bd_OB-fold"/>
</dbReference>
<reference evidence="2 3" key="1">
    <citation type="submission" date="2017-06" db="EMBL/GenBank/DDBJ databases">
        <title>Cultured bacterium strain Saccharothrix yanglingensis Hhs.015.</title>
        <authorList>
            <person name="Xia Y."/>
        </authorList>
    </citation>
    <scope>NUCLEOTIDE SEQUENCE [LARGE SCALE GENOMIC DNA]</scope>
    <source>
        <strain evidence="2 3">Hhs.015</strain>
    </source>
</reference>
<dbReference type="SMART" id="SM00955">
    <property type="entry name" value="RNB"/>
    <property type="match status" value="1"/>
</dbReference>
<dbReference type="InterPro" id="IPR050180">
    <property type="entry name" value="RNR_Ribonuclease"/>
</dbReference>
<dbReference type="Pfam" id="PF18614">
    <property type="entry name" value="RNase_II_C_S1"/>
    <property type="match status" value="1"/>
</dbReference>
<evidence type="ECO:0000313" key="3">
    <source>
        <dbReference type="Proteomes" id="UP001225605"/>
    </source>
</evidence>
<gene>
    <name evidence="2" type="ORF">CKY47_36050</name>
</gene>
<proteinExistence type="predicted"/>
<organism evidence="2 3">
    <name type="scientific">Saccharothrix yanglingensis</name>
    <dbReference type="NCBI Taxonomy" id="659496"/>
    <lineage>
        <taxon>Bacteria</taxon>
        <taxon>Bacillati</taxon>
        <taxon>Actinomycetota</taxon>
        <taxon>Actinomycetes</taxon>
        <taxon>Pseudonocardiales</taxon>
        <taxon>Pseudonocardiaceae</taxon>
        <taxon>Saccharothrix</taxon>
    </lineage>
</organism>
<dbReference type="InterPro" id="IPR040596">
    <property type="entry name" value="RNase_II_C_S1"/>
</dbReference>
<dbReference type="Pfam" id="PF00773">
    <property type="entry name" value="RNB"/>
    <property type="match status" value="1"/>
</dbReference>
<evidence type="ECO:0000259" key="1">
    <source>
        <dbReference type="SMART" id="SM00955"/>
    </source>
</evidence>
<dbReference type="SUPFAM" id="SSF50249">
    <property type="entry name" value="Nucleic acid-binding proteins"/>
    <property type="match status" value="1"/>
</dbReference>
<dbReference type="RefSeq" id="WP_306750939.1">
    <property type="nucleotide sequence ID" value="NZ_NSDM01000035.1"/>
</dbReference>
<keyword evidence="3" id="KW-1185">Reference proteome</keyword>
<dbReference type="PANTHER" id="PTHR23355:SF42">
    <property type="entry name" value="RIBONUCLEASE II, CHLOROPLASTIC_MITOCHONDRIAL"/>
    <property type="match status" value="1"/>
</dbReference>
<name>A0ABU0XAR8_9PSEU</name>
<feature type="domain" description="RNB" evidence="1">
    <location>
        <begin position="56"/>
        <end position="374"/>
    </location>
</feature>
<evidence type="ECO:0000313" key="2">
    <source>
        <dbReference type="EMBL" id="MDQ2589245.1"/>
    </source>
</evidence>
<dbReference type="Proteomes" id="UP001225605">
    <property type="component" value="Unassembled WGS sequence"/>
</dbReference>
<dbReference type="PANTHER" id="PTHR23355">
    <property type="entry name" value="RIBONUCLEASE"/>
    <property type="match status" value="1"/>
</dbReference>
<protein>
    <submittedName>
        <fullName evidence="2">Ribonuclease II</fullName>
    </submittedName>
</protein>